<dbReference type="RefSeq" id="XP_031873817.1">
    <property type="nucleotide sequence ID" value="XM_032009763.1"/>
</dbReference>
<reference evidence="1 2" key="1">
    <citation type="journal article" date="2018" name="IMA Fungus">
        <title>IMA Genome-F 9: Draft genome sequence of Annulohypoxylon stygium, Aspergillus mulundensis, Berkeleyomyces basicola (syn. Thielaviopsis basicola), Ceratocystis smalleyi, two Cercospora beticola strains, Coleophoma cylindrospora, Fusarium fracticaudum, Phialophora cf. hyalina, and Morchella septimelata.</title>
        <authorList>
            <person name="Wingfield B.D."/>
            <person name="Bills G.F."/>
            <person name="Dong Y."/>
            <person name="Huang W."/>
            <person name="Nel W.J."/>
            <person name="Swalarsk-Parry B.S."/>
            <person name="Vaghefi N."/>
            <person name="Wilken P.M."/>
            <person name="An Z."/>
            <person name="de Beer Z.W."/>
            <person name="De Vos L."/>
            <person name="Chen L."/>
            <person name="Duong T.A."/>
            <person name="Gao Y."/>
            <person name="Hammerbacher A."/>
            <person name="Kikkert J.R."/>
            <person name="Li Y."/>
            <person name="Li H."/>
            <person name="Li K."/>
            <person name="Li Q."/>
            <person name="Liu X."/>
            <person name="Ma X."/>
            <person name="Naidoo K."/>
            <person name="Pethybridge S.J."/>
            <person name="Sun J."/>
            <person name="Steenkamp E.T."/>
            <person name="van der Nest M.A."/>
            <person name="van Wyk S."/>
            <person name="Wingfield M.J."/>
            <person name="Xiong C."/>
            <person name="Yue Q."/>
            <person name="Zhang X."/>
        </authorList>
    </citation>
    <scope>NUCLEOTIDE SEQUENCE [LARGE SCALE GENOMIC DNA]</scope>
    <source>
        <strain evidence="1 2">BP 5553</strain>
    </source>
</reference>
<keyword evidence="2" id="KW-1185">Reference proteome</keyword>
<gene>
    <name evidence="1" type="ORF">BP5553_01140</name>
</gene>
<dbReference type="InterPro" id="IPR011009">
    <property type="entry name" value="Kinase-like_dom_sf"/>
</dbReference>
<proteinExistence type="predicted"/>
<dbReference type="Proteomes" id="UP000254866">
    <property type="component" value="Unassembled WGS sequence"/>
</dbReference>
<evidence type="ECO:0000313" key="1">
    <source>
        <dbReference type="EMBL" id="RDL41161.1"/>
    </source>
</evidence>
<evidence type="ECO:0008006" key="3">
    <source>
        <dbReference type="Google" id="ProtNLM"/>
    </source>
</evidence>
<protein>
    <recommendedName>
        <fullName evidence="3">Protein kinase domain-containing protein</fullName>
    </recommendedName>
</protein>
<dbReference type="EMBL" id="NPIC01000001">
    <property type="protein sequence ID" value="RDL41161.1"/>
    <property type="molecule type" value="Genomic_DNA"/>
</dbReference>
<sequence>MIARTLVFLQEQSRRAGTYLIYGSLKASNVFITRDGIVQLASFGNAVLPAKRSVDNSNRDRQDLGALASHMFSRDLDGQVGGVMQQKMLAITPEGKSLDVKFEPSPQFVDFLELCFRATDVPMLETVQRHPFLQGANRRSLIPLLINAERTVSRHCFSLAAAP</sequence>
<organism evidence="1 2">
    <name type="scientific">Venustampulla echinocandica</name>
    <dbReference type="NCBI Taxonomy" id="2656787"/>
    <lineage>
        <taxon>Eukaryota</taxon>
        <taxon>Fungi</taxon>
        <taxon>Dikarya</taxon>
        <taxon>Ascomycota</taxon>
        <taxon>Pezizomycotina</taxon>
        <taxon>Leotiomycetes</taxon>
        <taxon>Helotiales</taxon>
        <taxon>Pleuroascaceae</taxon>
        <taxon>Venustampulla</taxon>
    </lineage>
</organism>
<dbReference type="SUPFAM" id="SSF56112">
    <property type="entry name" value="Protein kinase-like (PK-like)"/>
    <property type="match status" value="1"/>
</dbReference>
<name>A0A370U061_9HELO</name>
<dbReference type="OrthoDB" id="3474674at2759"/>
<dbReference type="GeneID" id="43593989"/>
<accession>A0A370U061</accession>
<dbReference type="AlphaFoldDB" id="A0A370U061"/>
<dbReference type="Gene3D" id="1.10.510.10">
    <property type="entry name" value="Transferase(Phosphotransferase) domain 1"/>
    <property type="match status" value="1"/>
</dbReference>
<comment type="caution">
    <text evidence="1">The sequence shown here is derived from an EMBL/GenBank/DDBJ whole genome shotgun (WGS) entry which is preliminary data.</text>
</comment>
<evidence type="ECO:0000313" key="2">
    <source>
        <dbReference type="Proteomes" id="UP000254866"/>
    </source>
</evidence>